<dbReference type="RefSeq" id="WP_321536776.1">
    <property type="nucleotide sequence ID" value="NZ_JARGDL010000023.1"/>
</dbReference>
<evidence type="ECO:0000313" key="3">
    <source>
        <dbReference type="Proteomes" id="UP001221302"/>
    </source>
</evidence>
<comment type="caution">
    <text evidence="2">The sequence shown here is derived from an EMBL/GenBank/DDBJ whole genome shotgun (WGS) entry which is preliminary data.</text>
</comment>
<dbReference type="EMBL" id="JARGDL010000023">
    <property type="protein sequence ID" value="MDF1613005.1"/>
    <property type="molecule type" value="Genomic_DNA"/>
</dbReference>
<name>A0AAE3TDJ7_9BACT</name>
<dbReference type="Pfam" id="PF04326">
    <property type="entry name" value="SLFN_AlbA_2"/>
    <property type="match status" value="1"/>
</dbReference>
<dbReference type="Gene3D" id="3.30.950.30">
    <property type="entry name" value="Schlafen, AAA domain"/>
    <property type="match status" value="1"/>
</dbReference>
<protein>
    <submittedName>
        <fullName evidence="2">ATP-binding protein</fullName>
    </submittedName>
</protein>
<dbReference type="PANTHER" id="PTHR30595:SF6">
    <property type="entry name" value="SCHLAFEN ALBA-2 DOMAIN-CONTAINING PROTEIN"/>
    <property type="match status" value="1"/>
</dbReference>
<organism evidence="2 3">
    <name type="scientific">Stygiobacter electus</name>
    <dbReference type="NCBI Taxonomy" id="3032292"/>
    <lineage>
        <taxon>Bacteria</taxon>
        <taxon>Pseudomonadati</taxon>
        <taxon>Ignavibacteriota</taxon>
        <taxon>Ignavibacteria</taxon>
        <taxon>Ignavibacteriales</taxon>
        <taxon>Melioribacteraceae</taxon>
        <taxon>Stygiobacter</taxon>
    </lineage>
</organism>
<evidence type="ECO:0000313" key="2">
    <source>
        <dbReference type="EMBL" id="MDF1613005.1"/>
    </source>
</evidence>
<keyword evidence="2" id="KW-0067">ATP-binding</keyword>
<dbReference type="PANTHER" id="PTHR30595">
    <property type="entry name" value="GLPR-RELATED TRANSCRIPTIONAL REPRESSOR"/>
    <property type="match status" value="1"/>
</dbReference>
<proteinExistence type="predicted"/>
<dbReference type="Proteomes" id="UP001221302">
    <property type="component" value="Unassembled WGS sequence"/>
</dbReference>
<keyword evidence="3" id="KW-1185">Reference proteome</keyword>
<sequence>MISRKKILEMIENGESLTVEFKQRFSSYEKIAKEMIAFANTRGGFLFIGVDDDKSIYGIESEKSDTELIKETAEKFCEPKVDYSIDCISIKNKDIICVHIFESTNKPHRIQDYKNSLDLNSAQVYVRVNDKSMLASKEMIKILQTQSREQSLKHYQIGKEEKIVFDYLDKYEKITVKELGKIANISDRRASRTLIKLVRANLLLIHIKDTGESYFTYAG</sequence>
<gene>
    <name evidence="2" type="ORF">P0M35_12640</name>
</gene>
<keyword evidence="2" id="KW-0547">Nucleotide-binding</keyword>
<evidence type="ECO:0000259" key="1">
    <source>
        <dbReference type="Pfam" id="PF04326"/>
    </source>
</evidence>
<dbReference type="Gene3D" id="1.10.10.10">
    <property type="entry name" value="Winged helix-like DNA-binding domain superfamily/Winged helix DNA-binding domain"/>
    <property type="match status" value="1"/>
</dbReference>
<dbReference type="InterPro" id="IPR038461">
    <property type="entry name" value="Schlafen_AlbA_2_dom_sf"/>
</dbReference>
<dbReference type="AlphaFoldDB" id="A0AAE3TDJ7"/>
<dbReference type="GO" id="GO:0005524">
    <property type="term" value="F:ATP binding"/>
    <property type="evidence" value="ECO:0007669"/>
    <property type="project" value="UniProtKB-KW"/>
</dbReference>
<dbReference type="InterPro" id="IPR036388">
    <property type="entry name" value="WH-like_DNA-bd_sf"/>
</dbReference>
<feature type="domain" description="Schlafen AlbA-2" evidence="1">
    <location>
        <begin position="15"/>
        <end position="134"/>
    </location>
</feature>
<dbReference type="InterPro" id="IPR007421">
    <property type="entry name" value="Schlafen_AlbA_2_dom"/>
</dbReference>
<reference evidence="2" key="1">
    <citation type="submission" date="2023-03" db="EMBL/GenBank/DDBJ databases">
        <title>Stygiobacter electus gen. nov., sp. nov., facultatively anaerobic thermotolerant bacterium of the class Ignavibacteria from a well of Yessentuki mineral water deposit.</title>
        <authorList>
            <person name="Podosokorskaya O.A."/>
            <person name="Elcheninov A.G."/>
            <person name="Petrova N.F."/>
            <person name="Zavarzina D.G."/>
            <person name="Kublanov I.V."/>
            <person name="Merkel A.Y."/>
        </authorList>
    </citation>
    <scope>NUCLEOTIDE SEQUENCE</scope>
    <source>
        <strain evidence="2">09-Me</strain>
    </source>
</reference>
<accession>A0AAE3TDJ7</accession>